<proteinExistence type="predicted"/>
<protein>
    <recommendedName>
        <fullName evidence="1">Carrier domain-containing protein</fullName>
    </recommendedName>
</protein>
<dbReference type="Proteomes" id="UP000002735">
    <property type="component" value="Chromosome"/>
</dbReference>
<sequence length="97" mass="10363">MVQPNDSVPEAHNYAALEALILEKLALQLMTPTTLAADVPFSSLGVDSVGVVILVAELESTLDFVFNPEDLDMKYFSNAASLAALLGEKYHLTGPQA</sequence>
<evidence type="ECO:0000259" key="1">
    <source>
        <dbReference type="PROSITE" id="PS50075"/>
    </source>
</evidence>
<dbReference type="AlphaFoldDB" id="C6CLF7"/>
<evidence type="ECO:0000313" key="2">
    <source>
        <dbReference type="EMBL" id="ACT08460.1"/>
    </source>
</evidence>
<dbReference type="Gene3D" id="1.10.1200.10">
    <property type="entry name" value="ACP-like"/>
    <property type="match status" value="1"/>
</dbReference>
<dbReference type="PROSITE" id="PS50075">
    <property type="entry name" value="CARRIER"/>
    <property type="match status" value="1"/>
</dbReference>
<dbReference type="InterPro" id="IPR009081">
    <property type="entry name" value="PP-bd_ACP"/>
</dbReference>
<evidence type="ECO:0000313" key="3">
    <source>
        <dbReference type="Proteomes" id="UP000002735"/>
    </source>
</evidence>
<dbReference type="Pfam" id="PF00550">
    <property type="entry name" value="PP-binding"/>
    <property type="match status" value="1"/>
</dbReference>
<name>C6CLF7_DICC1</name>
<dbReference type="eggNOG" id="ENOG50348EZ">
    <property type="taxonomic scope" value="Bacteria"/>
</dbReference>
<dbReference type="SUPFAM" id="SSF47336">
    <property type="entry name" value="ACP-like"/>
    <property type="match status" value="1"/>
</dbReference>
<feature type="domain" description="Carrier" evidence="1">
    <location>
        <begin position="8"/>
        <end position="90"/>
    </location>
</feature>
<accession>C6CLF7</accession>
<dbReference type="STRING" id="561229.Dd1591_3652"/>
<dbReference type="InterPro" id="IPR036736">
    <property type="entry name" value="ACP-like_sf"/>
</dbReference>
<organism evidence="2 3">
    <name type="scientific">Dickeya chrysanthemi (strain Ech1591)</name>
    <name type="common">Dickeya zeae (strain Ech1591)</name>
    <dbReference type="NCBI Taxonomy" id="561229"/>
    <lineage>
        <taxon>Bacteria</taxon>
        <taxon>Pseudomonadati</taxon>
        <taxon>Pseudomonadota</taxon>
        <taxon>Gammaproteobacteria</taxon>
        <taxon>Enterobacterales</taxon>
        <taxon>Pectobacteriaceae</taxon>
        <taxon>Dickeya</taxon>
    </lineage>
</organism>
<dbReference type="HOGENOM" id="CLU_2342269_0_0_6"/>
<dbReference type="EMBL" id="CP001655">
    <property type="protein sequence ID" value="ACT08460.1"/>
    <property type="molecule type" value="Genomic_DNA"/>
</dbReference>
<dbReference type="RefSeq" id="WP_015847975.1">
    <property type="nucleotide sequence ID" value="NC_012912.1"/>
</dbReference>
<dbReference type="KEGG" id="dze:Dd1591_3652"/>
<reference evidence="2 3" key="1">
    <citation type="submission" date="2009-06" db="EMBL/GenBank/DDBJ databases">
        <title>Complete sequence of Dickeya zeae Ech1591.</title>
        <authorList>
            <consortium name="US DOE Joint Genome Institute"/>
            <person name="Lucas S."/>
            <person name="Copeland A."/>
            <person name="Lapidus A."/>
            <person name="Glavina del Rio T."/>
            <person name="Tice H."/>
            <person name="Bruce D."/>
            <person name="Goodwin L."/>
            <person name="Pitluck S."/>
            <person name="Chertkov O."/>
            <person name="Brettin T."/>
            <person name="Detter J.C."/>
            <person name="Han C."/>
            <person name="Larimer F."/>
            <person name="Land M."/>
            <person name="Hauser L."/>
            <person name="Kyrpides N."/>
            <person name="Ovchinnikova G."/>
            <person name="Balakrishnan V."/>
            <person name="Glasner J."/>
            <person name="Perna N.T."/>
        </authorList>
    </citation>
    <scope>NUCLEOTIDE SEQUENCE [LARGE SCALE GENOMIC DNA]</scope>
    <source>
        <strain evidence="2 3">Ech1591</strain>
    </source>
</reference>
<gene>
    <name evidence="2" type="ordered locus">Dd1591_3652</name>
</gene>
<dbReference type="OrthoDB" id="9023404at2"/>
<dbReference type="GeneID" id="45081691"/>